<name>A0A0U5BIL3_9PROT</name>
<evidence type="ECO:0000313" key="5">
    <source>
        <dbReference type="Proteomes" id="UP000657200"/>
    </source>
</evidence>
<evidence type="ECO:0000313" key="4">
    <source>
        <dbReference type="Proteomes" id="UP000068250"/>
    </source>
</evidence>
<dbReference type="STRING" id="431306.AGA_1486"/>
<dbReference type="RefSeq" id="WP_059024715.1">
    <property type="nucleotide sequence ID" value="NZ_JBNZCO010000001.1"/>
</dbReference>
<keyword evidence="1" id="KW-1133">Transmembrane helix</keyword>
<reference evidence="4" key="2">
    <citation type="submission" date="2014-09" db="EMBL/GenBank/DDBJ databases">
        <authorList>
            <person name="Illeghems K.G."/>
        </authorList>
    </citation>
    <scope>NUCLEOTIDE SEQUENCE [LARGE SCALE GENOMIC DNA]</scope>
    <source>
        <strain evidence="4">LMG 23848T</strain>
    </source>
</reference>
<protein>
    <submittedName>
        <fullName evidence="2">Uncharacterized protein</fullName>
    </submittedName>
</protein>
<organism evidence="2 4">
    <name type="scientific">Acetobacter ghanensis</name>
    <dbReference type="NCBI Taxonomy" id="431306"/>
    <lineage>
        <taxon>Bacteria</taxon>
        <taxon>Pseudomonadati</taxon>
        <taxon>Pseudomonadota</taxon>
        <taxon>Alphaproteobacteria</taxon>
        <taxon>Acetobacterales</taxon>
        <taxon>Acetobacteraceae</taxon>
        <taxon>Acetobacter</taxon>
    </lineage>
</organism>
<keyword evidence="1" id="KW-0812">Transmembrane</keyword>
<dbReference type="OrthoDB" id="7282283at2"/>
<evidence type="ECO:0000313" key="3">
    <source>
        <dbReference type="EMBL" id="NHO38374.1"/>
    </source>
</evidence>
<feature type="transmembrane region" description="Helical" evidence="1">
    <location>
        <begin position="112"/>
        <end position="133"/>
    </location>
</feature>
<keyword evidence="5" id="KW-1185">Reference proteome</keyword>
<reference evidence="2" key="1">
    <citation type="submission" date="2014-09" db="EMBL/GenBank/DDBJ databases">
        <authorList>
            <person name="Magalhaes I.L.F."/>
            <person name="Oliveira U."/>
            <person name="Santos F.R."/>
            <person name="Vidigal T.H.D.A."/>
            <person name="Brescovit A.D."/>
            <person name="Santos A.J."/>
        </authorList>
    </citation>
    <scope>NUCLEOTIDE SEQUENCE</scope>
    <source>
        <strain evidence="2">LMG 23848T</strain>
    </source>
</reference>
<evidence type="ECO:0000313" key="2">
    <source>
        <dbReference type="EMBL" id="CEF55558.1"/>
    </source>
</evidence>
<proteinExistence type="predicted"/>
<dbReference type="EMBL" id="LN609302">
    <property type="protein sequence ID" value="CEF55558.1"/>
    <property type="molecule type" value="Genomic_DNA"/>
</dbReference>
<keyword evidence="1" id="KW-0472">Membrane</keyword>
<reference evidence="3 5" key="3">
    <citation type="journal article" date="2020" name="Int. J. Syst. Evol. Microbiol.">
        <title>Novel acetic acid bacteria from cider fermentations: Acetobacter conturbans sp. nov. and Acetobacter fallax sp. nov.</title>
        <authorList>
            <person name="Sombolestani A.S."/>
            <person name="Cleenwerck I."/>
            <person name="Cnockaert M."/>
            <person name="Borremans W."/>
            <person name="Wieme A.D."/>
            <person name="De Vuyst L."/>
            <person name="Vandamme P."/>
        </authorList>
    </citation>
    <scope>NUCLEOTIDE SEQUENCE [LARGE SCALE GENOMIC DNA]</scope>
    <source>
        <strain evidence="3 5">LMG 23848</strain>
    </source>
</reference>
<feature type="transmembrane region" description="Helical" evidence="1">
    <location>
        <begin position="26"/>
        <end position="46"/>
    </location>
</feature>
<dbReference type="PATRIC" id="fig|431306.5.peg.1510"/>
<accession>A0A0U5BIL3</accession>
<dbReference type="AlphaFoldDB" id="A0A0U5BIL3"/>
<dbReference type="Proteomes" id="UP000657200">
    <property type="component" value="Unassembled WGS sequence"/>
</dbReference>
<sequence>MDTRTPIPASQQPIAMSSRQNTSASAGLRLLRTVVGAACYFVFYFVQQMAELFAPLLLIAGAAWAALPALVKTLTRTTASADPQAHDAIASVANAIPEQITLAGHELTASGLICDGLGLMAVAAAGATLAMLVGRKL</sequence>
<dbReference type="EMBL" id="WOTE01000001">
    <property type="protein sequence ID" value="NHO38374.1"/>
    <property type="molecule type" value="Genomic_DNA"/>
</dbReference>
<gene>
    <name evidence="2" type="ORF">AGA_1486</name>
    <name evidence="3" type="ORF">GOB80_01530</name>
</gene>
<evidence type="ECO:0000256" key="1">
    <source>
        <dbReference type="SAM" id="Phobius"/>
    </source>
</evidence>
<feature type="transmembrane region" description="Helical" evidence="1">
    <location>
        <begin position="52"/>
        <end position="71"/>
    </location>
</feature>
<dbReference type="Proteomes" id="UP000068250">
    <property type="component" value="Chromosome I"/>
</dbReference>